<evidence type="ECO:0000313" key="3">
    <source>
        <dbReference type="Proteomes" id="UP000034680"/>
    </source>
</evidence>
<reference evidence="2 3" key="1">
    <citation type="submission" date="2015-05" db="EMBL/GenBank/DDBJ databases">
        <title>Distinctive expansion of gene families associated with plant cell wall degradation and secondary metabolism in the genomes of grapevine trunk pathogens.</title>
        <authorList>
            <person name="Lawrence D.P."/>
            <person name="Travadon R."/>
            <person name="Rolshausen P.E."/>
            <person name="Baumgartner K."/>
        </authorList>
    </citation>
    <scope>NUCLEOTIDE SEQUENCE [LARGE SCALE GENOMIC DNA]</scope>
    <source>
        <strain evidence="2">DA912</strain>
    </source>
</reference>
<reference evidence="2 3" key="2">
    <citation type="submission" date="2015-05" db="EMBL/GenBank/DDBJ databases">
        <authorList>
            <person name="Morales-Cruz A."/>
            <person name="Amrine K.C."/>
            <person name="Cantu D."/>
        </authorList>
    </citation>
    <scope>NUCLEOTIDE SEQUENCE [LARGE SCALE GENOMIC DNA]</scope>
    <source>
        <strain evidence="2">DA912</strain>
    </source>
</reference>
<name>A0A0G2FX16_9PEZI</name>
<feature type="compositionally biased region" description="Basic and acidic residues" evidence="1">
    <location>
        <begin position="85"/>
        <end position="96"/>
    </location>
</feature>
<gene>
    <name evidence="2" type="ORF">UCDDA912_g01262</name>
</gene>
<protein>
    <submittedName>
        <fullName evidence="2">Uncharacterized protein</fullName>
    </submittedName>
</protein>
<proteinExistence type="predicted"/>
<dbReference type="EMBL" id="LCUC01000049">
    <property type="protein sequence ID" value="KKY38732.1"/>
    <property type="molecule type" value="Genomic_DNA"/>
</dbReference>
<organism evidence="2 3">
    <name type="scientific">Diaporthe ampelina</name>
    <dbReference type="NCBI Taxonomy" id="1214573"/>
    <lineage>
        <taxon>Eukaryota</taxon>
        <taxon>Fungi</taxon>
        <taxon>Dikarya</taxon>
        <taxon>Ascomycota</taxon>
        <taxon>Pezizomycotina</taxon>
        <taxon>Sordariomycetes</taxon>
        <taxon>Sordariomycetidae</taxon>
        <taxon>Diaporthales</taxon>
        <taxon>Diaporthaceae</taxon>
        <taxon>Diaporthe</taxon>
    </lineage>
</organism>
<dbReference type="AlphaFoldDB" id="A0A0G2FX16"/>
<dbReference type="Proteomes" id="UP000034680">
    <property type="component" value="Unassembled WGS sequence"/>
</dbReference>
<evidence type="ECO:0000256" key="1">
    <source>
        <dbReference type="SAM" id="MobiDB-lite"/>
    </source>
</evidence>
<sequence length="121" mass="13428">MVRFGAIPRGLGSEGKKDVFLRPEPEDPDGARGRREDVVFSADWIGVGKEQILLLLFPVCVFNEAESWSERGLTAHGSMLLVAESPRERQDTRQENDGAECYEATTQSADKFGLVEIDESI</sequence>
<feature type="region of interest" description="Disordered" evidence="1">
    <location>
        <begin position="1"/>
        <end position="34"/>
    </location>
</feature>
<feature type="compositionally biased region" description="Basic and acidic residues" evidence="1">
    <location>
        <begin position="14"/>
        <end position="34"/>
    </location>
</feature>
<keyword evidence="3" id="KW-1185">Reference proteome</keyword>
<evidence type="ECO:0000313" key="2">
    <source>
        <dbReference type="EMBL" id="KKY38732.1"/>
    </source>
</evidence>
<accession>A0A0G2FX16</accession>
<feature type="region of interest" description="Disordered" evidence="1">
    <location>
        <begin position="84"/>
        <end position="103"/>
    </location>
</feature>
<comment type="caution">
    <text evidence="2">The sequence shown here is derived from an EMBL/GenBank/DDBJ whole genome shotgun (WGS) entry which is preliminary data.</text>
</comment>